<dbReference type="EMBL" id="JACIIK010000020">
    <property type="protein sequence ID" value="MBB6206878.1"/>
    <property type="molecule type" value="Genomic_DNA"/>
</dbReference>
<evidence type="ECO:0000313" key="3">
    <source>
        <dbReference type="Proteomes" id="UP000518681"/>
    </source>
</evidence>
<feature type="compositionally biased region" description="Basic and acidic residues" evidence="1">
    <location>
        <begin position="89"/>
        <end position="109"/>
    </location>
</feature>
<dbReference type="Proteomes" id="UP000518681">
    <property type="component" value="Unassembled WGS sequence"/>
</dbReference>
<name>A0AAW3V7H7_9BURK</name>
<proteinExistence type="predicted"/>
<comment type="caution">
    <text evidence="2">The sequence shown here is derived from an EMBL/GenBank/DDBJ whole genome shotgun (WGS) entry which is preliminary data.</text>
</comment>
<dbReference type="AlphaFoldDB" id="A0AAW3V7H7"/>
<evidence type="ECO:0000313" key="2">
    <source>
        <dbReference type="EMBL" id="MBB6206878.1"/>
    </source>
</evidence>
<gene>
    <name evidence="2" type="ORF">GGD69_007780</name>
</gene>
<organism evidence="2 3">
    <name type="scientific">Paraburkholderia fungorum</name>
    <dbReference type="NCBI Taxonomy" id="134537"/>
    <lineage>
        <taxon>Bacteria</taxon>
        <taxon>Pseudomonadati</taxon>
        <taxon>Pseudomonadota</taxon>
        <taxon>Betaproteobacteria</taxon>
        <taxon>Burkholderiales</taxon>
        <taxon>Burkholderiaceae</taxon>
        <taxon>Paraburkholderia</taxon>
    </lineage>
</organism>
<sequence>MTMHWIDPNSLPETRGTVTRFLLNPHGELDGFVLGSRQLQQVHFPPHLSRQVARLVAVGDTVRVRGVKPRGADMIAAVSVTSKTGKVILDEGPHRDGEKHHHPDAERTPMEASGEVLLSLFGPKGELRGALLDDGTSLRMPPHAAAELASYLAPGAHVHAWGRGIRNRHGRTVEVDEIAELVDAQTQQE</sequence>
<feature type="region of interest" description="Disordered" evidence="1">
    <location>
        <begin position="89"/>
        <end position="110"/>
    </location>
</feature>
<accession>A0AAW3V7H7</accession>
<evidence type="ECO:0000256" key="1">
    <source>
        <dbReference type="SAM" id="MobiDB-lite"/>
    </source>
</evidence>
<reference evidence="2 3" key="1">
    <citation type="submission" date="2020-08" db="EMBL/GenBank/DDBJ databases">
        <title>Genomic Encyclopedia of Type Strains, Phase IV (KMG-V): Genome sequencing to study the core and pangenomes of soil and plant-associated prokaryotes.</title>
        <authorList>
            <person name="Whitman W."/>
        </authorList>
    </citation>
    <scope>NUCLEOTIDE SEQUENCE [LARGE SCALE GENOMIC DNA]</scope>
    <source>
        <strain evidence="2 3">SEMIA 4013</strain>
    </source>
</reference>
<protein>
    <submittedName>
        <fullName evidence="2">Uncharacterized protein</fullName>
    </submittedName>
</protein>